<name>A0ABV5L171_9ACTN</name>
<gene>
    <name evidence="2" type="ORF">ACFFUA_00240</name>
</gene>
<reference evidence="2 3" key="1">
    <citation type="submission" date="2024-09" db="EMBL/GenBank/DDBJ databases">
        <authorList>
            <person name="Sun Q."/>
            <person name="Mori K."/>
        </authorList>
    </citation>
    <scope>NUCLEOTIDE SEQUENCE [LARGE SCALE GENOMIC DNA]</scope>
    <source>
        <strain evidence="2 3">JCM 9767</strain>
    </source>
</reference>
<keyword evidence="1" id="KW-0732">Signal</keyword>
<evidence type="ECO:0000313" key="2">
    <source>
        <dbReference type="EMBL" id="MFB9345905.1"/>
    </source>
</evidence>
<comment type="caution">
    <text evidence="2">The sequence shown here is derived from an EMBL/GenBank/DDBJ whole genome shotgun (WGS) entry which is preliminary data.</text>
</comment>
<evidence type="ECO:0000256" key="1">
    <source>
        <dbReference type="SAM" id="SignalP"/>
    </source>
</evidence>
<dbReference type="RefSeq" id="WP_158717720.1">
    <property type="nucleotide sequence ID" value="NZ_JBHMDI010000001.1"/>
</dbReference>
<protein>
    <recommendedName>
        <fullName evidence="4">Secreted protein</fullName>
    </recommendedName>
</protein>
<feature type="chain" id="PRO_5046162022" description="Secreted protein" evidence="1">
    <location>
        <begin position="24"/>
        <end position="153"/>
    </location>
</feature>
<evidence type="ECO:0000313" key="3">
    <source>
        <dbReference type="Proteomes" id="UP001589753"/>
    </source>
</evidence>
<evidence type="ECO:0008006" key="4">
    <source>
        <dbReference type="Google" id="ProtNLM"/>
    </source>
</evidence>
<dbReference type="Proteomes" id="UP001589753">
    <property type="component" value="Unassembled WGS sequence"/>
</dbReference>
<sequence>MKRLLLGAAVAGLVLAASVPAQAHDTDDWIRTSGWSGLSNSRATGWVSYPTNSEQADGWGRVDWSGGNVEVHAGARDLVNDGWCAVTEVRYKVKTGGSWSDHWHYRSPAVDCDINDGQVISSYYKSRYPTKDVHFRVCLGWRDGTTFQCSNWG</sequence>
<accession>A0ABV5L171</accession>
<keyword evidence="3" id="KW-1185">Reference proteome</keyword>
<feature type="signal peptide" evidence="1">
    <location>
        <begin position="1"/>
        <end position="23"/>
    </location>
</feature>
<organism evidence="2 3">
    <name type="scientific">Streptomyces heliomycini</name>
    <dbReference type="NCBI Taxonomy" id="284032"/>
    <lineage>
        <taxon>Bacteria</taxon>
        <taxon>Bacillati</taxon>
        <taxon>Actinomycetota</taxon>
        <taxon>Actinomycetes</taxon>
        <taxon>Kitasatosporales</taxon>
        <taxon>Streptomycetaceae</taxon>
        <taxon>Streptomyces</taxon>
    </lineage>
</organism>
<proteinExistence type="predicted"/>
<dbReference type="EMBL" id="JBHMDI010000001">
    <property type="protein sequence ID" value="MFB9345905.1"/>
    <property type="molecule type" value="Genomic_DNA"/>
</dbReference>